<name>A0ABX6AMI0_STRVD</name>
<keyword evidence="3" id="KW-1185">Reference proteome</keyword>
<evidence type="ECO:0000313" key="3">
    <source>
        <dbReference type="Proteomes" id="UP000327143"/>
    </source>
</evidence>
<organism evidence="2 3">
    <name type="scientific">Streptomyces viridosporus T7A</name>
    <dbReference type="NCBI Taxonomy" id="665577"/>
    <lineage>
        <taxon>Bacteria</taxon>
        <taxon>Bacillati</taxon>
        <taxon>Actinomycetota</taxon>
        <taxon>Actinomycetes</taxon>
        <taxon>Kitasatosporales</taxon>
        <taxon>Streptomycetaceae</taxon>
        <taxon>Streptomyces</taxon>
    </lineage>
</organism>
<evidence type="ECO:0000256" key="1">
    <source>
        <dbReference type="SAM" id="MobiDB-lite"/>
    </source>
</evidence>
<evidence type="ECO:0000313" key="2">
    <source>
        <dbReference type="EMBL" id="QEU89097.1"/>
    </source>
</evidence>
<dbReference type="SUPFAM" id="SSF52047">
    <property type="entry name" value="RNI-like"/>
    <property type="match status" value="1"/>
</dbReference>
<accession>A0ABX6AMI0</accession>
<feature type="region of interest" description="Disordered" evidence="1">
    <location>
        <begin position="300"/>
        <end position="321"/>
    </location>
</feature>
<dbReference type="InterPro" id="IPR047722">
    <property type="entry name" value="STM4015-like"/>
</dbReference>
<protein>
    <submittedName>
        <fullName evidence="2">Leucine-rich repeat domain-containing protein</fullName>
    </submittedName>
</protein>
<dbReference type="Proteomes" id="UP000327143">
    <property type="component" value="Chromosome"/>
</dbReference>
<proteinExistence type="predicted"/>
<reference evidence="2 3" key="1">
    <citation type="submission" date="2017-09" db="EMBL/GenBank/DDBJ databases">
        <authorList>
            <person name="Lee N."/>
            <person name="Cho B.-K."/>
        </authorList>
    </citation>
    <scope>NUCLEOTIDE SEQUENCE [LARGE SCALE GENOMIC DNA]</scope>
    <source>
        <strain evidence="2 3">ATCC 39115</strain>
    </source>
</reference>
<dbReference type="NCBIfam" id="NF038076">
    <property type="entry name" value="fam_STM4015"/>
    <property type="match status" value="1"/>
</dbReference>
<gene>
    <name evidence="2" type="ORF">CP969_04985</name>
</gene>
<dbReference type="InterPro" id="IPR032675">
    <property type="entry name" value="LRR_dom_sf"/>
</dbReference>
<sequence>MGHHPSHLTRFHGLPVRFFDGTGETGEGSGPGPELPAPASVAWRLTTEGEVPFEERWRRFLDRVRTGEVVALVIGAWWEEWDEHGIGPVLDLLTAEAHRFPELRAVFLADVESEEAEISWIKQGDVSQVLRAWPGLRELGLRGSEDLVIEPLRHEALRTLRVESGGLAPEPVRALAACDLPALRHLELWLGTSWYGGDCTADDVHALLAALGDAPELRHLGLRNSDIQDEIAAAVAAAAVVAGLESLDLSMGTLSDEGGTALLSGQPLTHLGSLDLGHHFMSDEMVHRVREALGPHVPDLGLAPARRSRHRPEGRYVAVGE</sequence>
<dbReference type="EMBL" id="CP023700">
    <property type="protein sequence ID" value="QEU89097.1"/>
    <property type="molecule type" value="Genomic_DNA"/>
</dbReference>
<dbReference type="Gene3D" id="3.80.10.10">
    <property type="entry name" value="Ribonuclease Inhibitor"/>
    <property type="match status" value="1"/>
</dbReference>